<dbReference type="NCBIfam" id="TIGR03705">
    <property type="entry name" value="poly_P_kin"/>
    <property type="match status" value="1"/>
</dbReference>
<evidence type="ECO:0000256" key="1">
    <source>
        <dbReference type="ARBA" id="ARBA00022553"/>
    </source>
</evidence>
<dbReference type="EC" id="2.7.4.1" evidence="6"/>
<keyword evidence="5" id="KW-0067">ATP-binding</keyword>
<evidence type="ECO:0000256" key="4">
    <source>
        <dbReference type="ARBA" id="ARBA00022777"/>
    </source>
</evidence>
<organism evidence="11 12">
    <name type="scientific">Sphaerochaeta halotolerans</name>
    <dbReference type="NCBI Taxonomy" id="2293840"/>
    <lineage>
        <taxon>Bacteria</taxon>
        <taxon>Pseudomonadati</taxon>
        <taxon>Spirochaetota</taxon>
        <taxon>Spirochaetia</taxon>
        <taxon>Spirochaetales</taxon>
        <taxon>Sphaerochaetaceae</taxon>
        <taxon>Sphaerochaeta</taxon>
    </lineage>
</organism>
<evidence type="ECO:0000259" key="10">
    <source>
        <dbReference type="Pfam" id="PF17941"/>
    </source>
</evidence>
<protein>
    <recommendedName>
        <fullName evidence="6">Polyphosphate kinase</fullName>
        <ecNumber evidence="6">2.7.4.1</ecNumber>
    </recommendedName>
</protein>
<evidence type="ECO:0000256" key="5">
    <source>
        <dbReference type="ARBA" id="ARBA00022840"/>
    </source>
</evidence>
<sequence length="687" mass="80653">MGSKKVYVNRELRWLSFNERVLMSAENPNIPLMERLKFIGIFSSNLDEFYAVRVGSIHRALLDPEHYKLKESGNPKTLIRQILKEVKRLNDRMDRVVEQLFRTLRTHHIAIVDEATLSDEQKQFLEGFFRHILRNRLFPILLDPKLPFPYLKHVTLYLAVHMYHSHDPKDFRYALIEVPSDLIQRYVELPSRGGWHHFIALEDIIRFKLADIFKAFSYDCYDAYTIKITRDGEYDLTDEITRSLYEKLSTSIKQRSQGDPVRFVYDRELPKPMLEYIMEHAQLKQCRIIIPGGRYHNARDLLHFPKVGNDQLYFEEQPPLPHHTLKENRSLLDQIDERDHLVTLPYQSYDCIIDLLREAALDRTVQGIKMTLYRVPENSSVINALRNAARNGKEIVLYLELQARFDEEINMHWTEILTREPHITLISGVEGMKVHSKLGLITRYSGKKQKKIAIIGTGNFNEVTASQYSDHLLLTSNTKLTQEIDLLFTLLDRGFADIKFKHLIVSPFHTRKRFISLIKKEMEEAREGRPAAITLKLNNLVDEGMIKHLSKAEHSGVSITLMIRGICSMALYPEQKNVRGKALIDRYLEHTRVVKFHNKGNPLYFIGSADWMERNLDTRIEVMVPIFDDRIKEELELFLQAHWNDTASSFSLHEENFNQRLQLGEPNEKRAQRDLYLWYQSQLEENL</sequence>
<dbReference type="SUPFAM" id="SSF56024">
    <property type="entry name" value="Phospholipase D/nuclease"/>
    <property type="match status" value="2"/>
</dbReference>
<dbReference type="NCBIfam" id="NF003917">
    <property type="entry name" value="PRK05443.1-1"/>
    <property type="match status" value="1"/>
</dbReference>
<dbReference type="Pfam" id="PF13090">
    <property type="entry name" value="PP_kinase_C"/>
    <property type="match status" value="1"/>
</dbReference>
<comment type="function">
    <text evidence="6">Catalyzes the reversible transfer of the terminal phosphate of ATP to form a long-chain polyphosphate (polyP).</text>
</comment>
<keyword evidence="4 11" id="KW-0418">Kinase</keyword>
<comment type="similarity">
    <text evidence="6">Belongs to the polyphosphate kinase 1 (PPK1) family.</text>
</comment>
<dbReference type="PANTHER" id="PTHR30218">
    <property type="entry name" value="POLYPHOSPHATE KINASE"/>
    <property type="match status" value="1"/>
</dbReference>
<dbReference type="Gene3D" id="1.20.58.310">
    <property type="entry name" value="Polyphosphate kinase N-terminal domain"/>
    <property type="match status" value="1"/>
</dbReference>
<dbReference type="GO" id="GO:0009358">
    <property type="term" value="C:polyphosphate kinase complex"/>
    <property type="evidence" value="ECO:0007669"/>
    <property type="project" value="InterPro"/>
</dbReference>
<dbReference type="InterPro" id="IPR025200">
    <property type="entry name" value="PPK_C_dom2"/>
</dbReference>
<dbReference type="Proteomes" id="UP000264002">
    <property type="component" value="Unassembled WGS sequence"/>
</dbReference>
<name>A0A372MEW9_9SPIR</name>
<dbReference type="Gene3D" id="3.30.870.10">
    <property type="entry name" value="Endonuclease Chain A"/>
    <property type="match status" value="2"/>
</dbReference>
<dbReference type="Gene3D" id="3.30.1840.10">
    <property type="entry name" value="Polyphosphate kinase middle domain"/>
    <property type="match status" value="1"/>
</dbReference>
<proteinExistence type="inferred from homology"/>
<gene>
    <name evidence="11" type="primary">ppk1</name>
    <name evidence="11" type="ORF">DYP60_12305</name>
</gene>
<accession>A0A372MEW9</accession>
<dbReference type="GO" id="GO:0006799">
    <property type="term" value="P:polyphosphate biosynthetic process"/>
    <property type="evidence" value="ECO:0007669"/>
    <property type="project" value="InterPro"/>
</dbReference>
<dbReference type="PANTHER" id="PTHR30218:SF0">
    <property type="entry name" value="POLYPHOSPHATE KINASE"/>
    <property type="match status" value="1"/>
</dbReference>
<reference evidence="12" key="1">
    <citation type="submission" date="2018-08" db="EMBL/GenBank/DDBJ databases">
        <authorList>
            <person name="Grouzdev D.S."/>
            <person name="Krutkina M.S."/>
        </authorList>
    </citation>
    <scope>NUCLEOTIDE SEQUENCE [LARGE SCALE GENOMIC DNA]</scope>
    <source>
        <strain evidence="12">4-11</strain>
    </source>
</reference>
<dbReference type="InterPro" id="IPR036832">
    <property type="entry name" value="PPK_N_dom_sf"/>
</dbReference>
<keyword evidence="1 6" id="KW-0597">Phosphoprotein</keyword>
<comment type="PTM">
    <text evidence="6">An intermediate of this reaction is the autophosphorylated ppk in which a phosphate is covalently linked to a histidine residue through a N-P bond.</text>
</comment>
<dbReference type="AlphaFoldDB" id="A0A372MEW9"/>
<comment type="caution">
    <text evidence="11">The sequence shown here is derived from an EMBL/GenBank/DDBJ whole genome shotgun (WGS) entry which is preliminary data.</text>
</comment>
<dbReference type="GO" id="GO:0008976">
    <property type="term" value="F:polyphosphate kinase activity"/>
    <property type="evidence" value="ECO:0007669"/>
    <property type="project" value="UniProtKB-EC"/>
</dbReference>
<dbReference type="RefSeq" id="WP_117331314.1">
    <property type="nucleotide sequence ID" value="NZ_QUWK01000015.1"/>
</dbReference>
<comment type="catalytic activity">
    <reaction evidence="6">
        <text>[phosphate](n) + ATP = [phosphate](n+1) + ADP</text>
        <dbReference type="Rhea" id="RHEA:19573"/>
        <dbReference type="Rhea" id="RHEA-COMP:9859"/>
        <dbReference type="Rhea" id="RHEA-COMP:14280"/>
        <dbReference type="ChEBI" id="CHEBI:16838"/>
        <dbReference type="ChEBI" id="CHEBI:30616"/>
        <dbReference type="ChEBI" id="CHEBI:456216"/>
        <dbReference type="EC" id="2.7.4.1"/>
    </reaction>
</comment>
<feature type="domain" description="Polyphosphate kinase C-terminal" evidence="9">
    <location>
        <begin position="503"/>
        <end position="672"/>
    </location>
</feature>
<reference evidence="11 12" key="2">
    <citation type="submission" date="2018-09" db="EMBL/GenBank/DDBJ databases">
        <title>Genome of Sphaerochaeta halotolerans strain 4-11.</title>
        <authorList>
            <person name="Nazina T.N."/>
            <person name="Sokolova D.S."/>
        </authorList>
    </citation>
    <scope>NUCLEOTIDE SEQUENCE [LARGE SCALE GENOMIC DNA]</scope>
    <source>
        <strain evidence="11 12">4-11</strain>
    </source>
</reference>
<evidence type="ECO:0000259" key="8">
    <source>
        <dbReference type="Pfam" id="PF13089"/>
    </source>
</evidence>
<dbReference type="SUPFAM" id="SSF143724">
    <property type="entry name" value="PHP14-like"/>
    <property type="match status" value="1"/>
</dbReference>
<dbReference type="EMBL" id="QUWK01000015">
    <property type="protein sequence ID" value="RFU93938.1"/>
    <property type="molecule type" value="Genomic_DNA"/>
</dbReference>
<dbReference type="InterPro" id="IPR003414">
    <property type="entry name" value="PP_kinase"/>
</dbReference>
<dbReference type="PIRSF" id="PIRSF015589">
    <property type="entry name" value="PP_kinase"/>
    <property type="match status" value="1"/>
</dbReference>
<evidence type="ECO:0000259" key="9">
    <source>
        <dbReference type="Pfam" id="PF13090"/>
    </source>
</evidence>
<feature type="domain" description="Polyphosphate kinase C-terminal" evidence="10">
    <location>
        <begin position="331"/>
        <end position="492"/>
    </location>
</feature>
<dbReference type="InterPro" id="IPR025198">
    <property type="entry name" value="PPK_N_dom"/>
</dbReference>
<keyword evidence="3" id="KW-0547">Nucleotide-binding</keyword>
<evidence type="ECO:0000259" key="7">
    <source>
        <dbReference type="Pfam" id="PF02503"/>
    </source>
</evidence>
<evidence type="ECO:0000256" key="2">
    <source>
        <dbReference type="ARBA" id="ARBA00022679"/>
    </source>
</evidence>
<evidence type="ECO:0000313" key="11">
    <source>
        <dbReference type="EMBL" id="RFU93938.1"/>
    </source>
</evidence>
<dbReference type="Pfam" id="PF17941">
    <property type="entry name" value="PP_kinase_C_1"/>
    <property type="match status" value="1"/>
</dbReference>
<dbReference type="Pfam" id="PF02503">
    <property type="entry name" value="PP_kinase"/>
    <property type="match status" value="1"/>
</dbReference>
<dbReference type="InterPro" id="IPR036830">
    <property type="entry name" value="PP_kinase_middle_dom_sf"/>
</dbReference>
<evidence type="ECO:0000256" key="3">
    <source>
        <dbReference type="ARBA" id="ARBA00022741"/>
    </source>
</evidence>
<feature type="domain" description="Polyphosphate kinase N-terminal" evidence="8">
    <location>
        <begin position="7"/>
        <end position="112"/>
    </location>
</feature>
<dbReference type="GO" id="GO:0005524">
    <property type="term" value="F:ATP binding"/>
    <property type="evidence" value="ECO:0007669"/>
    <property type="project" value="UniProtKB-KW"/>
</dbReference>
<feature type="domain" description="Polyphosphate kinase middle" evidence="7">
    <location>
        <begin position="120"/>
        <end position="304"/>
    </location>
</feature>
<dbReference type="Pfam" id="PF13089">
    <property type="entry name" value="PP_kinase_N"/>
    <property type="match status" value="1"/>
</dbReference>
<evidence type="ECO:0000256" key="6">
    <source>
        <dbReference type="RuleBase" id="RU003800"/>
    </source>
</evidence>
<keyword evidence="12" id="KW-1185">Reference proteome</keyword>
<keyword evidence="2 6" id="KW-0808">Transferase</keyword>
<dbReference type="InterPro" id="IPR041108">
    <property type="entry name" value="PP_kinase_C_1"/>
</dbReference>
<dbReference type="InterPro" id="IPR024953">
    <property type="entry name" value="PP_kinase_middle"/>
</dbReference>
<dbReference type="SUPFAM" id="SSF140356">
    <property type="entry name" value="PPK N-terminal domain-like"/>
    <property type="match status" value="1"/>
</dbReference>
<evidence type="ECO:0000313" key="12">
    <source>
        <dbReference type="Proteomes" id="UP000264002"/>
    </source>
</evidence>